<comment type="caution">
    <text evidence="2">The sequence shown here is derived from an EMBL/GenBank/DDBJ whole genome shotgun (WGS) entry which is preliminary data.</text>
</comment>
<evidence type="ECO:0000313" key="2">
    <source>
        <dbReference type="EMBL" id="KAK9758470.1"/>
    </source>
</evidence>
<reference evidence="2 3" key="1">
    <citation type="journal article" date="2024" name="BMC Genomics">
        <title>De novo assembly and annotation of Popillia japonica's genome with initial clues to its potential as an invasive pest.</title>
        <authorList>
            <person name="Cucini C."/>
            <person name="Boschi S."/>
            <person name="Funari R."/>
            <person name="Cardaioli E."/>
            <person name="Iannotti N."/>
            <person name="Marturano G."/>
            <person name="Paoli F."/>
            <person name="Bruttini M."/>
            <person name="Carapelli A."/>
            <person name="Frati F."/>
            <person name="Nardi F."/>
        </authorList>
    </citation>
    <scope>NUCLEOTIDE SEQUENCE [LARGE SCALE GENOMIC DNA]</scope>
    <source>
        <strain evidence="2">DMR45628</strain>
    </source>
</reference>
<dbReference type="PANTHER" id="PTHR15323:SF6">
    <property type="entry name" value="CELL DIVISION CYCLE PROTEIN 123 HOMOLOG"/>
    <property type="match status" value="1"/>
</dbReference>
<dbReference type="InterPro" id="IPR009772">
    <property type="entry name" value="CDC123"/>
</dbReference>
<protein>
    <submittedName>
        <fullName evidence="2">Uncharacterized protein</fullName>
    </submittedName>
</protein>
<comment type="similarity">
    <text evidence="1">Belongs to the CDC123 family.</text>
</comment>
<sequence length="263" mass="30717">MLETQHLKDFSITSWYEQFKSVTLRTIIINLDTELLNKFRNEDYQSDIEDVCPLEYINEIKNALNSLNNEAFVKDNWHAPLDARFMSFCNTLKVTDISDLILYFTSSDIIMNDFENKNFDSFCIALKPWMNIHPASEFRCIVINNILRGISPRDWPTYYAHFAEEGPGIINTISTFFKEHICNKFPKNTYIFDVFITYPDAITLVDFSPLTSKTNLYAFTWKEIQNIMKKGCTEEVAPVFRYLENDIGIMSRGDALFKLSEPH</sequence>
<dbReference type="Pfam" id="PF07065">
    <property type="entry name" value="D123"/>
    <property type="match status" value="1"/>
</dbReference>
<gene>
    <name evidence="2" type="ORF">QE152_g474</name>
</gene>
<dbReference type="AlphaFoldDB" id="A0AAW1NKE5"/>
<dbReference type="Proteomes" id="UP001458880">
    <property type="component" value="Unassembled WGS sequence"/>
</dbReference>
<dbReference type="PANTHER" id="PTHR15323">
    <property type="entry name" value="D123 PROTEIN"/>
    <property type="match status" value="1"/>
</dbReference>
<dbReference type="GO" id="GO:0005737">
    <property type="term" value="C:cytoplasm"/>
    <property type="evidence" value="ECO:0007669"/>
    <property type="project" value="TreeGrafter"/>
</dbReference>
<organism evidence="2 3">
    <name type="scientific">Popillia japonica</name>
    <name type="common">Japanese beetle</name>
    <dbReference type="NCBI Taxonomy" id="7064"/>
    <lineage>
        <taxon>Eukaryota</taxon>
        <taxon>Metazoa</taxon>
        <taxon>Ecdysozoa</taxon>
        <taxon>Arthropoda</taxon>
        <taxon>Hexapoda</taxon>
        <taxon>Insecta</taxon>
        <taxon>Pterygota</taxon>
        <taxon>Neoptera</taxon>
        <taxon>Endopterygota</taxon>
        <taxon>Coleoptera</taxon>
        <taxon>Polyphaga</taxon>
        <taxon>Scarabaeiformia</taxon>
        <taxon>Scarabaeidae</taxon>
        <taxon>Rutelinae</taxon>
        <taxon>Popillia</taxon>
    </lineage>
</organism>
<dbReference type="EMBL" id="JASPKY010000003">
    <property type="protein sequence ID" value="KAK9758470.1"/>
    <property type="molecule type" value="Genomic_DNA"/>
</dbReference>
<name>A0AAW1NKE5_POPJA</name>
<accession>A0AAW1NKE5</accession>
<keyword evidence="3" id="KW-1185">Reference proteome</keyword>
<proteinExistence type="inferred from homology"/>
<evidence type="ECO:0000313" key="3">
    <source>
        <dbReference type="Proteomes" id="UP001458880"/>
    </source>
</evidence>
<evidence type="ECO:0000256" key="1">
    <source>
        <dbReference type="ARBA" id="ARBA00011047"/>
    </source>
</evidence>